<evidence type="ECO:0000313" key="5">
    <source>
        <dbReference type="Proteomes" id="UP001204376"/>
    </source>
</evidence>
<dbReference type="SUPFAM" id="SSF46689">
    <property type="entry name" value="Homeodomain-like"/>
    <property type="match status" value="1"/>
</dbReference>
<evidence type="ECO:0000259" key="3">
    <source>
        <dbReference type="PROSITE" id="PS01124"/>
    </source>
</evidence>
<dbReference type="InterPro" id="IPR052158">
    <property type="entry name" value="INH-QAR"/>
</dbReference>
<dbReference type="PANTHER" id="PTHR43130:SF3">
    <property type="entry name" value="HTH-TYPE TRANSCRIPTIONAL REGULATOR RV1931C"/>
    <property type="match status" value="1"/>
</dbReference>
<proteinExistence type="predicted"/>
<evidence type="ECO:0000256" key="2">
    <source>
        <dbReference type="ARBA" id="ARBA00023163"/>
    </source>
</evidence>
<accession>A0ABT1T2W5</accession>
<dbReference type="CDD" id="cd03137">
    <property type="entry name" value="GATase1_AraC_1"/>
    <property type="match status" value="1"/>
</dbReference>
<sequence>MSVSAKLVQAVFVIPPRVHLLDITGPAHVFYEAADYGAPLKLHFCNIHTQESSIQSSSSLFLSNLINYNELDLQPGDVIFVPGLESSLLMGDGFLTSSRAFQYWLKKQYDDGVKICSVCTGAFLLAEAGLLTNKECTTHWKFTDRFQTRFPQTLLKSNRLFVKADNIYTSAGVSSGIDLALFMLEELFGSGFAAKIAKEIVVYIRRTESDPQISAFMQFRNHMDQRIHTVQDLLSQSLDKKLSITELAAEVFMSPRNLTRLFRKTTQISIGDYLKKLRNERSVHMIADGYTMQAAAQSCGLKSTNQLRSIIKNQVNDGLMLR</sequence>
<evidence type="ECO:0000313" key="4">
    <source>
        <dbReference type="EMBL" id="MCQ6958902.1"/>
    </source>
</evidence>
<dbReference type="EMBL" id="JANHOH010000002">
    <property type="protein sequence ID" value="MCQ6958902.1"/>
    <property type="molecule type" value="Genomic_DNA"/>
</dbReference>
<dbReference type="InterPro" id="IPR009057">
    <property type="entry name" value="Homeodomain-like_sf"/>
</dbReference>
<dbReference type="Gene3D" id="3.40.50.880">
    <property type="match status" value="1"/>
</dbReference>
<dbReference type="PANTHER" id="PTHR43130">
    <property type="entry name" value="ARAC-FAMILY TRANSCRIPTIONAL REGULATOR"/>
    <property type="match status" value="1"/>
</dbReference>
<comment type="caution">
    <text evidence="4">The sequence shown here is derived from an EMBL/GenBank/DDBJ whole genome shotgun (WGS) entry which is preliminary data.</text>
</comment>
<dbReference type="InterPro" id="IPR002818">
    <property type="entry name" value="DJ-1/PfpI"/>
</dbReference>
<feature type="domain" description="HTH araC/xylS-type" evidence="3">
    <location>
        <begin position="228"/>
        <end position="316"/>
    </location>
</feature>
<dbReference type="PROSITE" id="PS01124">
    <property type="entry name" value="HTH_ARAC_FAMILY_2"/>
    <property type="match status" value="1"/>
</dbReference>
<keyword evidence="2" id="KW-0804">Transcription</keyword>
<evidence type="ECO:0000256" key="1">
    <source>
        <dbReference type="ARBA" id="ARBA00023015"/>
    </source>
</evidence>
<dbReference type="Pfam" id="PF12833">
    <property type="entry name" value="HTH_18"/>
    <property type="match status" value="1"/>
</dbReference>
<organism evidence="4 5">
    <name type="scientific">Mucilaginibacter aquariorum</name>
    <dbReference type="NCBI Taxonomy" id="2967225"/>
    <lineage>
        <taxon>Bacteria</taxon>
        <taxon>Pseudomonadati</taxon>
        <taxon>Bacteroidota</taxon>
        <taxon>Sphingobacteriia</taxon>
        <taxon>Sphingobacteriales</taxon>
        <taxon>Sphingobacteriaceae</taxon>
        <taxon>Mucilaginibacter</taxon>
    </lineage>
</organism>
<dbReference type="Proteomes" id="UP001204376">
    <property type="component" value="Unassembled WGS sequence"/>
</dbReference>
<protein>
    <submittedName>
        <fullName evidence="4">DJ-1/PfpI family protein</fullName>
    </submittedName>
</protein>
<reference evidence="4 5" key="1">
    <citation type="submission" date="2022-07" db="EMBL/GenBank/DDBJ databases">
        <title>Mucilaginibacter sp. JC4.</title>
        <authorList>
            <person name="Le V."/>
            <person name="Ko S.-R."/>
            <person name="Ahn C.-Y."/>
            <person name="Oh H.-M."/>
        </authorList>
    </citation>
    <scope>NUCLEOTIDE SEQUENCE [LARGE SCALE GENOMIC DNA]</scope>
    <source>
        <strain evidence="4 5">JC4</strain>
    </source>
</reference>
<dbReference type="Gene3D" id="1.10.10.60">
    <property type="entry name" value="Homeodomain-like"/>
    <property type="match status" value="1"/>
</dbReference>
<dbReference type="SMART" id="SM00342">
    <property type="entry name" value="HTH_ARAC"/>
    <property type="match status" value="1"/>
</dbReference>
<keyword evidence="1" id="KW-0805">Transcription regulation</keyword>
<dbReference type="InterPro" id="IPR029062">
    <property type="entry name" value="Class_I_gatase-like"/>
</dbReference>
<name>A0ABT1T2W5_9SPHI</name>
<gene>
    <name evidence="4" type="ORF">NPE20_13085</name>
</gene>
<dbReference type="InterPro" id="IPR018060">
    <property type="entry name" value="HTH_AraC"/>
</dbReference>
<dbReference type="RefSeq" id="WP_256539098.1">
    <property type="nucleotide sequence ID" value="NZ_JANHOH010000002.1"/>
</dbReference>
<dbReference type="Pfam" id="PF01965">
    <property type="entry name" value="DJ-1_PfpI"/>
    <property type="match status" value="1"/>
</dbReference>
<keyword evidence="5" id="KW-1185">Reference proteome</keyword>
<dbReference type="SUPFAM" id="SSF52317">
    <property type="entry name" value="Class I glutamine amidotransferase-like"/>
    <property type="match status" value="1"/>
</dbReference>